<keyword evidence="2" id="KW-1003">Cell membrane</keyword>
<dbReference type="PANTHER" id="PTHR30086">
    <property type="entry name" value="ARGININE EXPORTER PROTEIN ARGO"/>
    <property type="match status" value="1"/>
</dbReference>
<evidence type="ECO:0000256" key="2">
    <source>
        <dbReference type="ARBA" id="ARBA00022475"/>
    </source>
</evidence>
<dbReference type="InterPro" id="IPR001123">
    <property type="entry name" value="LeuE-type"/>
</dbReference>
<reference evidence="7 8" key="1">
    <citation type="submission" date="2016-10" db="EMBL/GenBank/DDBJ databases">
        <authorList>
            <person name="Varghese N."/>
            <person name="Submissions S."/>
        </authorList>
    </citation>
    <scope>NUCLEOTIDE SEQUENCE [LARGE SCALE GENOMIC DNA]</scope>
    <source>
        <strain evidence="7 8">CGMCC 1.8499</strain>
    </source>
</reference>
<evidence type="ECO:0000256" key="6">
    <source>
        <dbReference type="SAM" id="Phobius"/>
    </source>
</evidence>
<evidence type="ECO:0000256" key="4">
    <source>
        <dbReference type="ARBA" id="ARBA00022989"/>
    </source>
</evidence>
<keyword evidence="8" id="KW-1185">Reference proteome</keyword>
<feature type="transmembrane region" description="Helical" evidence="6">
    <location>
        <begin position="45"/>
        <end position="66"/>
    </location>
</feature>
<keyword evidence="4 6" id="KW-1133">Transmembrane helix</keyword>
<feature type="transmembrane region" description="Helical" evidence="6">
    <location>
        <begin position="141"/>
        <end position="163"/>
    </location>
</feature>
<keyword evidence="3 6" id="KW-0812">Transmembrane</keyword>
<feature type="transmembrane region" description="Helical" evidence="6">
    <location>
        <begin position="179"/>
        <end position="196"/>
    </location>
</feature>
<evidence type="ECO:0000256" key="3">
    <source>
        <dbReference type="ARBA" id="ARBA00022692"/>
    </source>
</evidence>
<gene>
    <name evidence="7" type="ORF">SAMN04487854_10761</name>
</gene>
<evidence type="ECO:0000313" key="7">
    <source>
        <dbReference type="EMBL" id="SFT68761.1"/>
    </source>
</evidence>
<comment type="caution">
    <text evidence="7">The sequence shown here is derived from an EMBL/GenBank/DDBJ whole genome shotgun (WGS) entry which is preliminary data.</text>
</comment>
<dbReference type="Proteomes" id="UP000183805">
    <property type="component" value="Unassembled WGS sequence"/>
</dbReference>
<evidence type="ECO:0000313" key="8">
    <source>
        <dbReference type="Proteomes" id="UP000183805"/>
    </source>
</evidence>
<dbReference type="EMBL" id="FPAZ01000007">
    <property type="protein sequence ID" value="SFT68761.1"/>
    <property type="molecule type" value="Genomic_DNA"/>
</dbReference>
<keyword evidence="5 6" id="KW-0472">Membrane</keyword>
<feature type="transmembrane region" description="Helical" evidence="6">
    <location>
        <begin position="109"/>
        <end position="134"/>
    </location>
</feature>
<dbReference type="PANTHER" id="PTHR30086:SF20">
    <property type="entry name" value="ARGININE EXPORTER PROTEIN ARGO-RELATED"/>
    <property type="match status" value="1"/>
</dbReference>
<comment type="subcellular location">
    <subcellularLocation>
        <location evidence="1">Cell membrane</location>
        <topology evidence="1">Multi-pass membrane protein</topology>
    </subcellularLocation>
</comment>
<feature type="transmembrane region" description="Helical" evidence="6">
    <location>
        <begin position="73"/>
        <end position="89"/>
    </location>
</feature>
<evidence type="ECO:0000256" key="1">
    <source>
        <dbReference type="ARBA" id="ARBA00004651"/>
    </source>
</evidence>
<dbReference type="Pfam" id="PF01810">
    <property type="entry name" value="LysE"/>
    <property type="match status" value="1"/>
</dbReference>
<organism evidence="7 8">
    <name type="scientific">Pseudoalteromonas lipolytica</name>
    <dbReference type="NCBI Taxonomy" id="570156"/>
    <lineage>
        <taxon>Bacteria</taxon>
        <taxon>Pseudomonadati</taxon>
        <taxon>Pseudomonadota</taxon>
        <taxon>Gammaproteobacteria</taxon>
        <taxon>Alteromonadales</taxon>
        <taxon>Pseudoalteromonadaceae</taxon>
        <taxon>Pseudoalteromonas</taxon>
    </lineage>
</organism>
<evidence type="ECO:0000256" key="5">
    <source>
        <dbReference type="ARBA" id="ARBA00023136"/>
    </source>
</evidence>
<name>A0ABY1GIC9_9GAMM</name>
<proteinExistence type="predicted"/>
<sequence>MMSFEMMTALALFALVSSITPGPNNLMLMSSGANFGFKRTTPHMFGVTLGFMLMLFLVGLGIMQLFDLFPLSYLILKVFCVVYLLYLAYKIATSNGQQHTQNKGKPFTFIQAALFQWVNPKAWAMALSAISLYAPNKNVSAVLIVSAVFGLINLPCVSSWTLVGEKLQHWLSSPTRLKLFNYLMALLLVVSVLFSLL</sequence>
<protein>
    <submittedName>
        <fullName evidence="7">Threonine/homoserine/homoserine lactone efflux protein</fullName>
    </submittedName>
</protein>
<accession>A0ABY1GIC9</accession>